<feature type="transmembrane region" description="Helical" evidence="4">
    <location>
        <begin position="144"/>
        <end position="167"/>
    </location>
</feature>
<feature type="transmembrane region" description="Helical" evidence="4">
    <location>
        <begin position="173"/>
        <end position="194"/>
    </location>
</feature>
<keyword evidence="7" id="KW-1185">Reference proteome</keyword>
<dbReference type="PANTHER" id="PTHR11360">
    <property type="entry name" value="MONOCARBOXYLATE TRANSPORTER"/>
    <property type="match status" value="1"/>
</dbReference>
<protein>
    <submittedName>
        <fullName evidence="6">MFS transporter</fullName>
    </submittedName>
</protein>
<feature type="transmembrane region" description="Helical" evidence="4">
    <location>
        <begin position="348"/>
        <end position="371"/>
    </location>
</feature>
<feature type="transmembrane region" description="Helical" evidence="4">
    <location>
        <begin position="383"/>
        <end position="402"/>
    </location>
</feature>
<reference evidence="7" key="1">
    <citation type="journal article" date="2019" name="Int. J. Syst. Evol. Microbiol.">
        <title>The Global Catalogue of Microorganisms (GCM) 10K type strain sequencing project: providing services to taxonomists for standard genome sequencing and annotation.</title>
        <authorList>
            <consortium name="The Broad Institute Genomics Platform"/>
            <consortium name="The Broad Institute Genome Sequencing Center for Infectious Disease"/>
            <person name="Wu L."/>
            <person name="Ma J."/>
        </authorList>
    </citation>
    <scope>NUCLEOTIDE SEQUENCE [LARGE SCALE GENOMIC DNA]</scope>
    <source>
        <strain evidence="7">CGMCC 1.10759</strain>
    </source>
</reference>
<dbReference type="InterPro" id="IPR011701">
    <property type="entry name" value="MFS"/>
</dbReference>
<gene>
    <name evidence="6" type="ORF">ACFPN2_11580</name>
</gene>
<name>A0ABV8SRV5_9GAMM</name>
<keyword evidence="1 4" id="KW-0812">Transmembrane</keyword>
<feature type="transmembrane region" description="Helical" evidence="4">
    <location>
        <begin position="12"/>
        <end position="31"/>
    </location>
</feature>
<feature type="transmembrane region" description="Helical" evidence="4">
    <location>
        <begin position="262"/>
        <end position="285"/>
    </location>
</feature>
<evidence type="ECO:0000256" key="4">
    <source>
        <dbReference type="SAM" id="Phobius"/>
    </source>
</evidence>
<keyword evidence="3 4" id="KW-0472">Membrane</keyword>
<dbReference type="PROSITE" id="PS50850">
    <property type="entry name" value="MFS"/>
    <property type="match status" value="1"/>
</dbReference>
<evidence type="ECO:0000313" key="6">
    <source>
        <dbReference type="EMBL" id="MFC4309722.1"/>
    </source>
</evidence>
<dbReference type="InterPro" id="IPR036259">
    <property type="entry name" value="MFS_trans_sf"/>
</dbReference>
<dbReference type="Gene3D" id="1.20.1250.20">
    <property type="entry name" value="MFS general substrate transporter like domains"/>
    <property type="match status" value="2"/>
</dbReference>
<feature type="transmembrane region" description="Helical" evidence="4">
    <location>
        <begin position="51"/>
        <end position="72"/>
    </location>
</feature>
<dbReference type="RefSeq" id="WP_380596759.1">
    <property type="nucleotide sequence ID" value="NZ_JBHSDU010000003.1"/>
</dbReference>
<proteinExistence type="predicted"/>
<dbReference type="CDD" id="cd17355">
    <property type="entry name" value="MFS_YcxA_like"/>
    <property type="match status" value="1"/>
</dbReference>
<keyword evidence="2 4" id="KW-1133">Transmembrane helix</keyword>
<dbReference type="EMBL" id="JBHSDU010000003">
    <property type="protein sequence ID" value="MFC4309722.1"/>
    <property type="molecule type" value="Genomic_DNA"/>
</dbReference>
<evidence type="ECO:0000259" key="5">
    <source>
        <dbReference type="PROSITE" id="PS50850"/>
    </source>
</evidence>
<feature type="transmembrane region" description="Helical" evidence="4">
    <location>
        <begin position="84"/>
        <end position="102"/>
    </location>
</feature>
<evidence type="ECO:0000256" key="3">
    <source>
        <dbReference type="ARBA" id="ARBA00023136"/>
    </source>
</evidence>
<organism evidence="6 7">
    <name type="scientific">Steroidobacter flavus</name>
    <dbReference type="NCBI Taxonomy" id="1842136"/>
    <lineage>
        <taxon>Bacteria</taxon>
        <taxon>Pseudomonadati</taxon>
        <taxon>Pseudomonadota</taxon>
        <taxon>Gammaproteobacteria</taxon>
        <taxon>Steroidobacterales</taxon>
        <taxon>Steroidobacteraceae</taxon>
        <taxon>Steroidobacter</taxon>
    </lineage>
</organism>
<feature type="transmembrane region" description="Helical" evidence="4">
    <location>
        <begin position="108"/>
        <end position="132"/>
    </location>
</feature>
<dbReference type="SUPFAM" id="SSF103473">
    <property type="entry name" value="MFS general substrate transporter"/>
    <property type="match status" value="1"/>
</dbReference>
<dbReference type="Pfam" id="PF07690">
    <property type="entry name" value="MFS_1"/>
    <property type="match status" value="1"/>
</dbReference>
<feature type="transmembrane region" description="Helical" evidence="4">
    <location>
        <begin position="317"/>
        <end position="341"/>
    </location>
</feature>
<feature type="transmembrane region" description="Helical" evidence="4">
    <location>
        <begin position="292"/>
        <end position="311"/>
    </location>
</feature>
<evidence type="ECO:0000256" key="1">
    <source>
        <dbReference type="ARBA" id="ARBA00022692"/>
    </source>
</evidence>
<accession>A0ABV8SRV5</accession>
<evidence type="ECO:0000313" key="7">
    <source>
        <dbReference type="Proteomes" id="UP001595904"/>
    </source>
</evidence>
<dbReference type="Proteomes" id="UP001595904">
    <property type="component" value="Unassembled WGS sequence"/>
</dbReference>
<comment type="caution">
    <text evidence="6">The sequence shown here is derived from an EMBL/GenBank/DDBJ whole genome shotgun (WGS) entry which is preliminary data.</text>
</comment>
<feature type="domain" description="Major facilitator superfamily (MFS) profile" evidence="5">
    <location>
        <begin position="10"/>
        <end position="407"/>
    </location>
</feature>
<dbReference type="InterPro" id="IPR050327">
    <property type="entry name" value="Proton-linked_MCT"/>
</dbReference>
<feature type="transmembrane region" description="Helical" evidence="4">
    <location>
        <begin position="228"/>
        <end position="250"/>
    </location>
</feature>
<evidence type="ECO:0000256" key="2">
    <source>
        <dbReference type="ARBA" id="ARBA00022989"/>
    </source>
</evidence>
<dbReference type="InterPro" id="IPR020846">
    <property type="entry name" value="MFS_dom"/>
</dbReference>
<dbReference type="PANTHER" id="PTHR11360:SF284">
    <property type="entry name" value="EG:103B4.3 PROTEIN-RELATED"/>
    <property type="match status" value="1"/>
</dbReference>
<sequence length="414" mass="42987">MSTSTASQSNVSAGTFGLILAAAAILLITMGVRQTTGLFLLPITQSTGISIVAFSFALAIGQFVFGAAQPVFGAIADKYGAPKVIIAGALLLAFGAAITPFMTTSSGFLLSMGVIAAAGAAAGSFSILIGIASQRLPAEKRSMAAGIINAGGSIGQFVFAPLVQFIIGVAGWASAMFATAFAALLTIPLVLPLVRSASSAASSATHAVAAGHITLSNQLREAMRNPSYLYLHAGFFTCGFHIAFLVTHFPSDLQLCGLTPNVAANSLALIGLFNVVGSLGIGWLGQRYRMKYLLAWVYASRALMIAIYLVMPKTALNIYIFAAALGVTWLATVPPTAGLVGKLFGTRYLATLFGLTLLSHQIGGFLGAWLGGVVLSQTNSYQWMWYADIGLALLAAIANLPIREQRLQAQPATA</sequence>